<keyword evidence="7" id="KW-1185">Reference proteome</keyword>
<dbReference type="AlphaFoldDB" id="K4LQE3"/>
<name>K4LQE3_THEPS</name>
<dbReference type="GO" id="GO:0003677">
    <property type="term" value="F:DNA binding"/>
    <property type="evidence" value="ECO:0007669"/>
    <property type="project" value="UniProtKB-KW"/>
</dbReference>
<dbReference type="HOGENOM" id="CLU_023853_0_0_9"/>
<dbReference type="SUPFAM" id="SSF110849">
    <property type="entry name" value="ParB/Sulfiredoxin"/>
    <property type="match status" value="1"/>
</dbReference>
<dbReference type="KEGG" id="tpz:Tph_c00340"/>
<feature type="domain" description="ParB-like N-terminal" evidence="5">
    <location>
        <begin position="28"/>
        <end position="118"/>
    </location>
</feature>
<dbReference type="InterPro" id="IPR041468">
    <property type="entry name" value="HTH_ParB/Spo0J"/>
</dbReference>
<dbReference type="PANTHER" id="PTHR33375">
    <property type="entry name" value="CHROMOSOME-PARTITIONING PROTEIN PARB-RELATED"/>
    <property type="match status" value="1"/>
</dbReference>
<comment type="subcellular location">
    <subcellularLocation>
        <location evidence="1">Cytoplasm</location>
        <location evidence="1">Nucleoid</location>
    </subcellularLocation>
</comment>
<dbReference type="NCBIfam" id="TIGR00180">
    <property type="entry name" value="parB_part"/>
    <property type="match status" value="1"/>
</dbReference>
<dbReference type="GO" id="GO:0007059">
    <property type="term" value="P:chromosome segregation"/>
    <property type="evidence" value="ECO:0007669"/>
    <property type="project" value="UniProtKB-KW"/>
</dbReference>
<dbReference type="InterPro" id="IPR050336">
    <property type="entry name" value="Chromosome_partition/occlusion"/>
</dbReference>
<sequence length="285" mass="32072">MKSKGLGRGLKALIPTTPEGAAEDAEIVELPLERITPSRYQARQDFDEDSIRELASSIKEHGVMQPVVVRPVGEDLYELVVGERRWRACRQAGLETIPAVIRRVDDRTSGEMMLVENIQREDLNPVEEALAYRRLIEEFHLTQEEVASRVGKSRSFIANSLRLLQLPEGVRSLLGQGKLSVGHGKVLLGIPDPAGQEMLAREIVEKGLTVRDAEKAVQRLLKEGGSRQKAGEKKKDVELAAVEDRLRERLGTKVRIRPGRRGGRIEIEYYGRDDLERLLEFFFGC</sequence>
<evidence type="ECO:0000256" key="1">
    <source>
        <dbReference type="ARBA" id="ARBA00004453"/>
    </source>
</evidence>
<evidence type="ECO:0000259" key="5">
    <source>
        <dbReference type="SMART" id="SM00470"/>
    </source>
</evidence>
<organism evidence="6 7">
    <name type="scientific">Thermacetogenium phaeum (strain ATCC BAA-254 / DSM 26808 / PB)</name>
    <dbReference type="NCBI Taxonomy" id="1089553"/>
    <lineage>
        <taxon>Bacteria</taxon>
        <taxon>Bacillati</taxon>
        <taxon>Bacillota</taxon>
        <taxon>Clostridia</taxon>
        <taxon>Thermoanaerobacterales</taxon>
        <taxon>Thermoanaerobacteraceae</taxon>
        <taxon>Thermacetogenium</taxon>
    </lineage>
</organism>
<proteinExistence type="inferred from homology"/>
<dbReference type="GO" id="GO:0045881">
    <property type="term" value="P:positive regulation of sporulation resulting in formation of a cellular spore"/>
    <property type="evidence" value="ECO:0007669"/>
    <property type="project" value="TreeGrafter"/>
</dbReference>
<gene>
    <name evidence="6" type="primary">parB</name>
    <name evidence="6" type="ordered locus">Tph_c00340</name>
</gene>
<dbReference type="FunFam" id="1.10.10.2830:FF:000001">
    <property type="entry name" value="Chromosome partitioning protein ParB"/>
    <property type="match status" value="1"/>
</dbReference>
<dbReference type="Pfam" id="PF23552">
    <property type="entry name" value="ParB_C"/>
    <property type="match status" value="1"/>
</dbReference>
<dbReference type="CDD" id="cd16393">
    <property type="entry name" value="SPO0J_N"/>
    <property type="match status" value="1"/>
</dbReference>
<dbReference type="STRING" id="1089553.Tph_c00340"/>
<evidence type="ECO:0000313" key="6">
    <source>
        <dbReference type="EMBL" id="AFV10284.1"/>
    </source>
</evidence>
<dbReference type="GO" id="GO:0009295">
    <property type="term" value="C:nucleoid"/>
    <property type="evidence" value="ECO:0007669"/>
    <property type="project" value="UniProtKB-SubCell"/>
</dbReference>
<keyword evidence="3" id="KW-0159">Chromosome partition</keyword>
<dbReference type="Pfam" id="PF17762">
    <property type="entry name" value="HTH_ParB"/>
    <property type="match status" value="1"/>
</dbReference>
<dbReference type="InterPro" id="IPR003115">
    <property type="entry name" value="ParB_N"/>
</dbReference>
<evidence type="ECO:0000256" key="4">
    <source>
        <dbReference type="ARBA" id="ARBA00023125"/>
    </source>
</evidence>
<accession>K4LQE3</accession>
<dbReference type="Gene3D" id="3.90.1530.30">
    <property type="match status" value="1"/>
</dbReference>
<dbReference type="InterPro" id="IPR057240">
    <property type="entry name" value="ParB_dimer_C"/>
</dbReference>
<dbReference type="EMBL" id="CP003732">
    <property type="protein sequence ID" value="AFV10284.1"/>
    <property type="molecule type" value="Genomic_DNA"/>
</dbReference>
<evidence type="ECO:0000256" key="2">
    <source>
        <dbReference type="ARBA" id="ARBA00006295"/>
    </source>
</evidence>
<protein>
    <submittedName>
        <fullName evidence="6">Chromosome-partitioning protein ParB</fullName>
    </submittedName>
</protein>
<dbReference type="OrthoDB" id="9802051at2"/>
<dbReference type="PANTHER" id="PTHR33375:SF1">
    <property type="entry name" value="CHROMOSOME-PARTITIONING PROTEIN PARB-RELATED"/>
    <property type="match status" value="1"/>
</dbReference>
<dbReference type="SMART" id="SM00470">
    <property type="entry name" value="ParB"/>
    <property type="match status" value="1"/>
</dbReference>
<dbReference type="eggNOG" id="COG1475">
    <property type="taxonomic scope" value="Bacteria"/>
</dbReference>
<dbReference type="Proteomes" id="UP000000467">
    <property type="component" value="Chromosome"/>
</dbReference>
<dbReference type="FunFam" id="3.90.1530.30:FF:000001">
    <property type="entry name" value="Chromosome partitioning protein ParB"/>
    <property type="match status" value="1"/>
</dbReference>
<dbReference type="InterPro" id="IPR036086">
    <property type="entry name" value="ParB/Sulfiredoxin_sf"/>
</dbReference>
<comment type="similarity">
    <text evidence="2">Belongs to the ParB family.</text>
</comment>
<evidence type="ECO:0000313" key="7">
    <source>
        <dbReference type="Proteomes" id="UP000000467"/>
    </source>
</evidence>
<keyword evidence="4" id="KW-0238">DNA-binding</keyword>
<dbReference type="InterPro" id="IPR004437">
    <property type="entry name" value="ParB/RepB/Spo0J"/>
</dbReference>
<dbReference type="RefSeq" id="WP_015049204.1">
    <property type="nucleotide sequence ID" value="NC_018870.1"/>
</dbReference>
<dbReference type="SUPFAM" id="SSF109709">
    <property type="entry name" value="KorB DNA-binding domain-like"/>
    <property type="match status" value="1"/>
</dbReference>
<dbReference type="GO" id="GO:0005694">
    <property type="term" value="C:chromosome"/>
    <property type="evidence" value="ECO:0007669"/>
    <property type="project" value="TreeGrafter"/>
</dbReference>
<dbReference type="Gene3D" id="1.10.10.2830">
    <property type="match status" value="1"/>
</dbReference>
<reference evidence="6 7" key="1">
    <citation type="journal article" date="2012" name="BMC Genomics">
        <title>Genome-guided analysis of physiological and morphological traits of the fermentative acetate oxidizer Thermacetogenium phaeum.</title>
        <authorList>
            <person name="Oehler D."/>
            <person name="Poehlein A."/>
            <person name="Leimbach A."/>
            <person name="Muller N."/>
            <person name="Daniel R."/>
            <person name="Gottschalk G."/>
            <person name="Schink B."/>
        </authorList>
    </citation>
    <scope>NUCLEOTIDE SEQUENCE [LARGE SCALE GENOMIC DNA]</scope>
    <source>
        <strain evidence="7">ATCC BAA-254 / DSM 26808 / PB</strain>
    </source>
</reference>
<evidence type="ECO:0000256" key="3">
    <source>
        <dbReference type="ARBA" id="ARBA00022829"/>
    </source>
</evidence>
<dbReference type="Pfam" id="PF02195">
    <property type="entry name" value="ParB_N"/>
    <property type="match status" value="1"/>
</dbReference>